<comment type="cofactor">
    <cofactor evidence="13">
        <name>heme</name>
        <dbReference type="ChEBI" id="CHEBI:30413"/>
    </cofactor>
    <text evidence="13">Binds 4 heme groups per subunit.</text>
</comment>
<evidence type="ECO:0000256" key="4">
    <source>
        <dbReference type="ARBA" id="ARBA00022475"/>
    </source>
</evidence>
<dbReference type="InterPro" id="IPR036280">
    <property type="entry name" value="Multihaem_cyt_sf"/>
</dbReference>
<evidence type="ECO:0000256" key="12">
    <source>
        <dbReference type="PIRNR" id="PIRNR000013"/>
    </source>
</evidence>
<dbReference type="GO" id="GO:0009055">
    <property type="term" value="F:electron transfer activity"/>
    <property type="evidence" value="ECO:0007669"/>
    <property type="project" value="TreeGrafter"/>
</dbReference>
<feature type="binding site" description="axial binding residue" evidence="14">
    <location>
        <position position="184"/>
    </location>
    <ligand>
        <name>heme</name>
        <dbReference type="ChEBI" id="CHEBI:30413"/>
        <label>2</label>
    </ligand>
    <ligandPart>
        <name>Fe</name>
        <dbReference type="ChEBI" id="CHEBI:18248"/>
    </ligandPart>
</feature>
<dbReference type="GO" id="GO:0046872">
    <property type="term" value="F:metal ion binding"/>
    <property type="evidence" value="ECO:0007669"/>
    <property type="project" value="UniProtKB-KW"/>
</dbReference>
<evidence type="ECO:0000256" key="11">
    <source>
        <dbReference type="ARBA" id="ARBA00023136"/>
    </source>
</evidence>
<feature type="binding site" description="axial binding residue" evidence="14">
    <location>
        <position position="58"/>
    </location>
    <ligand>
        <name>heme</name>
        <dbReference type="ChEBI" id="CHEBI:30413"/>
        <label>1</label>
    </ligand>
    <ligandPart>
        <name>Fe</name>
        <dbReference type="ChEBI" id="CHEBI:18248"/>
    </ligandPart>
</feature>
<dbReference type="Gene3D" id="1.10.3820.10">
    <property type="entry name" value="Di-heme elbow motif domain"/>
    <property type="match status" value="1"/>
</dbReference>
<evidence type="ECO:0000256" key="14">
    <source>
        <dbReference type="PIRSR" id="PIRSR000013-2"/>
    </source>
</evidence>
<dbReference type="GO" id="GO:0005886">
    <property type="term" value="C:plasma membrane"/>
    <property type="evidence" value="ECO:0007669"/>
    <property type="project" value="UniProtKB-SubCell"/>
</dbReference>
<keyword evidence="17" id="KW-1185">Reference proteome</keyword>
<accession>A0A7W7XYJ9</accession>
<keyword evidence="6" id="KW-0812">Transmembrane</keyword>
<dbReference type="InterPro" id="IPR005126">
    <property type="entry name" value="NapC/NirT_cyt_c_N"/>
</dbReference>
<dbReference type="GO" id="GO:0009061">
    <property type="term" value="P:anaerobic respiration"/>
    <property type="evidence" value="ECO:0007669"/>
    <property type="project" value="TreeGrafter"/>
</dbReference>
<dbReference type="SUPFAM" id="SSF48695">
    <property type="entry name" value="Multiheme cytochromes"/>
    <property type="match status" value="1"/>
</dbReference>
<feature type="domain" description="NapC/NirT cytochrome c N-terminal" evidence="15">
    <location>
        <begin position="16"/>
        <end position="188"/>
    </location>
</feature>
<evidence type="ECO:0000313" key="17">
    <source>
        <dbReference type="Proteomes" id="UP000519004"/>
    </source>
</evidence>
<evidence type="ECO:0000256" key="10">
    <source>
        <dbReference type="ARBA" id="ARBA00023004"/>
    </source>
</evidence>
<dbReference type="PANTHER" id="PTHR30333">
    <property type="entry name" value="CYTOCHROME C-TYPE PROTEIN"/>
    <property type="match status" value="1"/>
</dbReference>
<feature type="binding site" description="covalent" evidence="13">
    <location>
        <position position="143"/>
    </location>
    <ligand>
        <name>heme</name>
        <dbReference type="ChEBI" id="CHEBI:30413"/>
        <label>3</label>
    </ligand>
</feature>
<dbReference type="InterPro" id="IPR051174">
    <property type="entry name" value="Cytochrome_c-type_ET"/>
</dbReference>
<feature type="binding site" description="axial binding residue" evidence="14">
    <location>
        <position position="86"/>
    </location>
    <ligand>
        <name>heme</name>
        <dbReference type="ChEBI" id="CHEBI:30413"/>
        <label>2</label>
    </ligand>
    <ligandPart>
        <name>Fe</name>
        <dbReference type="ChEBI" id="CHEBI:18248"/>
    </ligandPart>
</feature>
<comment type="similarity">
    <text evidence="2">Belongs to the NapC/NirT/NrfH family.</text>
</comment>
<dbReference type="EMBL" id="JACHHX010000003">
    <property type="protein sequence ID" value="MBB5014804.1"/>
    <property type="molecule type" value="Genomic_DNA"/>
</dbReference>
<evidence type="ECO:0000256" key="1">
    <source>
        <dbReference type="ARBA" id="ARBA00004162"/>
    </source>
</evidence>
<evidence type="ECO:0000259" key="15">
    <source>
        <dbReference type="Pfam" id="PF03264"/>
    </source>
</evidence>
<dbReference type="Proteomes" id="UP000519004">
    <property type="component" value="Unassembled WGS sequence"/>
</dbReference>
<proteinExistence type="inferred from homology"/>
<comment type="caution">
    <text evidence="16">The sequence shown here is derived from an EMBL/GenBank/DDBJ whole genome shotgun (WGS) entry which is preliminary data.</text>
</comment>
<dbReference type="Pfam" id="PF03264">
    <property type="entry name" value="Cytochrom_NNT"/>
    <property type="match status" value="1"/>
</dbReference>
<dbReference type="AlphaFoldDB" id="A0A7W7XYJ9"/>
<evidence type="ECO:0000256" key="9">
    <source>
        <dbReference type="ARBA" id="ARBA00022989"/>
    </source>
</evidence>
<evidence type="ECO:0000256" key="3">
    <source>
        <dbReference type="ARBA" id="ARBA00022448"/>
    </source>
</evidence>
<feature type="binding site" description="axial binding residue" evidence="14">
    <location>
        <position position="147"/>
    </location>
    <ligand>
        <name>heme</name>
        <dbReference type="ChEBI" id="CHEBI:30413"/>
        <label>3</label>
    </ligand>
    <ligandPart>
        <name>Fe</name>
        <dbReference type="ChEBI" id="CHEBI:18248"/>
    </ligandPart>
</feature>
<evidence type="ECO:0000256" key="8">
    <source>
        <dbReference type="ARBA" id="ARBA00022982"/>
    </source>
</evidence>
<reference evidence="16 17" key="1">
    <citation type="submission" date="2020-08" db="EMBL/GenBank/DDBJ databases">
        <title>Genomic Encyclopedia of Type Strains, Phase IV (KMG-IV): sequencing the most valuable type-strain genomes for metagenomic binning, comparative biology and taxonomic classification.</title>
        <authorList>
            <person name="Goeker M."/>
        </authorList>
    </citation>
    <scope>NUCLEOTIDE SEQUENCE [LARGE SCALE GENOMIC DNA]</scope>
    <source>
        <strain evidence="16 17">DSM 25897</strain>
    </source>
</reference>
<dbReference type="RefSeq" id="WP_183947373.1">
    <property type="nucleotide sequence ID" value="NZ_JACHHX010000003.1"/>
</dbReference>
<protein>
    <recommendedName>
        <fullName evidence="12">Cytochrome c-type protein</fullName>
    </recommendedName>
</protein>
<keyword evidence="9" id="KW-1133">Transmembrane helix</keyword>
<dbReference type="PIRSF" id="PIRSF000013">
    <property type="entry name" value="4_hem_cytochrm_NapC"/>
    <property type="match status" value="1"/>
</dbReference>
<dbReference type="InterPro" id="IPR024717">
    <property type="entry name" value="NapC/NirT/NrfH"/>
</dbReference>
<evidence type="ECO:0000256" key="2">
    <source>
        <dbReference type="ARBA" id="ARBA00007395"/>
    </source>
</evidence>
<dbReference type="InterPro" id="IPR038266">
    <property type="entry name" value="NapC/NirT_cytc_sf"/>
</dbReference>
<evidence type="ECO:0000256" key="13">
    <source>
        <dbReference type="PIRSR" id="PIRSR000013-1"/>
    </source>
</evidence>
<keyword evidence="8 12" id="KW-0249">Electron transport</keyword>
<dbReference type="GO" id="GO:0019333">
    <property type="term" value="P:denitrification pathway"/>
    <property type="evidence" value="ECO:0007669"/>
    <property type="project" value="InterPro"/>
</dbReference>
<feature type="binding site" description="covalent" evidence="13">
    <location>
        <position position="52"/>
    </location>
    <ligand>
        <name>heme</name>
        <dbReference type="ChEBI" id="CHEBI:30413"/>
        <label>1</label>
    </ligand>
</feature>
<feature type="binding site" description="covalent" evidence="13">
    <location>
        <position position="85"/>
    </location>
    <ligand>
        <name>heme</name>
        <dbReference type="ChEBI" id="CHEBI:30413"/>
        <label>2</label>
    </ligand>
</feature>
<feature type="binding site" description="covalent" evidence="13">
    <location>
        <position position="55"/>
    </location>
    <ligand>
        <name>heme</name>
        <dbReference type="ChEBI" id="CHEBI:30413"/>
        <label>1</label>
    </ligand>
</feature>
<keyword evidence="7 12" id="KW-0479">Metal-binding</keyword>
<keyword evidence="4" id="KW-1003">Cell membrane</keyword>
<feature type="binding site" description="covalent" evidence="13">
    <location>
        <position position="146"/>
    </location>
    <ligand>
        <name>heme</name>
        <dbReference type="ChEBI" id="CHEBI:30413"/>
        <label>3</label>
    </ligand>
</feature>
<keyword evidence="3 12" id="KW-0813">Transport</keyword>
<dbReference type="PANTHER" id="PTHR30333:SF1">
    <property type="entry name" value="CYTOCHROME C-TYPE PROTEIN NAPC"/>
    <property type="match status" value="1"/>
</dbReference>
<evidence type="ECO:0000313" key="16">
    <source>
        <dbReference type="EMBL" id="MBB5014804.1"/>
    </source>
</evidence>
<comment type="subcellular location">
    <subcellularLocation>
        <location evidence="1">Cell membrane</location>
        <topology evidence="1">Single-pass membrane protein</topology>
    </subcellularLocation>
</comment>
<feature type="binding site" evidence="13">
    <location>
        <position position="82"/>
    </location>
    <ligand>
        <name>a menaquinol</name>
        <dbReference type="ChEBI" id="CHEBI:18151"/>
    </ligand>
</feature>
<keyword evidence="10 12" id="KW-0408">Iron</keyword>
<evidence type="ECO:0000256" key="6">
    <source>
        <dbReference type="ARBA" id="ARBA00022692"/>
    </source>
</evidence>
<sequence>MRASISRLWRWLRRPSAGVAAGTLLGAGFIAAIVFAAGFTGFVEYTNTMPFCTSCHEMREFVYAEYRESPHYRNNSGVSATCADCHVPRAFVPKLARKIKATFVEVPSHLLGRIDTPEKFEAHRGRLAESVWAAMKANDSRECRACHDPMQMTLETQKPRARARHLDAQVSGETCIDCHQGIAHKLPARPEAAEEEDFTL</sequence>
<keyword evidence="11" id="KW-0472">Membrane</keyword>
<dbReference type="GO" id="GO:0020037">
    <property type="term" value="F:heme binding"/>
    <property type="evidence" value="ECO:0007669"/>
    <property type="project" value="InterPro"/>
</dbReference>
<gene>
    <name evidence="16" type="ORF">HNQ58_000680</name>
</gene>
<feature type="binding site" description="covalent" evidence="13">
    <location>
        <position position="178"/>
    </location>
    <ligand>
        <name>heme</name>
        <dbReference type="ChEBI" id="CHEBI:30413"/>
        <label>4</label>
    </ligand>
</feature>
<evidence type="ECO:0000256" key="7">
    <source>
        <dbReference type="ARBA" id="ARBA00022723"/>
    </source>
</evidence>
<keyword evidence="5 12" id="KW-0349">Heme</keyword>
<name>A0A7W7XYJ9_9GAMM</name>
<feature type="binding site" description="covalent" evidence="13">
    <location>
        <position position="175"/>
    </location>
    <ligand>
        <name>heme</name>
        <dbReference type="ChEBI" id="CHEBI:30413"/>
        <label>4</label>
    </ligand>
</feature>
<feature type="binding site" description="axial binding residue" evidence="14">
    <location>
        <position position="105"/>
    </location>
    <ligand>
        <name>heme</name>
        <dbReference type="ChEBI" id="CHEBI:30413"/>
        <label>1</label>
    </ligand>
    <ligandPart>
        <name>Fe</name>
        <dbReference type="ChEBI" id="CHEBI:18248"/>
    </ligandPart>
</feature>
<feature type="binding site" description="axial binding residue" evidence="14">
    <location>
        <position position="179"/>
    </location>
    <ligand>
        <name>heme</name>
        <dbReference type="ChEBI" id="CHEBI:30413"/>
        <label>4</label>
    </ligand>
    <ligandPart>
        <name>Fe</name>
        <dbReference type="ChEBI" id="CHEBI:18248"/>
    </ligandPart>
</feature>
<evidence type="ECO:0000256" key="5">
    <source>
        <dbReference type="ARBA" id="ARBA00022617"/>
    </source>
</evidence>
<organism evidence="16 17">
    <name type="scientific">Rehaibacterium terrae</name>
    <dbReference type="NCBI Taxonomy" id="1341696"/>
    <lineage>
        <taxon>Bacteria</taxon>
        <taxon>Pseudomonadati</taxon>
        <taxon>Pseudomonadota</taxon>
        <taxon>Gammaproteobacteria</taxon>
        <taxon>Lysobacterales</taxon>
        <taxon>Lysobacteraceae</taxon>
        <taxon>Rehaibacterium</taxon>
    </lineage>
</organism>
<comment type="PTM">
    <text evidence="12">Binds 4 heme groups per subunit.</text>
</comment>